<proteinExistence type="predicted"/>
<evidence type="ECO:0000313" key="4">
    <source>
        <dbReference type="Proteomes" id="UP000732378"/>
    </source>
</evidence>
<organism evidence="3 4">
    <name type="scientific">Nocardioides salarius</name>
    <dbReference type="NCBI Taxonomy" id="374513"/>
    <lineage>
        <taxon>Bacteria</taxon>
        <taxon>Bacillati</taxon>
        <taxon>Actinomycetota</taxon>
        <taxon>Actinomycetes</taxon>
        <taxon>Propionibacteriales</taxon>
        <taxon>Nocardioidaceae</taxon>
        <taxon>Nocardioides</taxon>
    </lineage>
</organism>
<feature type="transmembrane region" description="Helical" evidence="2">
    <location>
        <begin position="26"/>
        <end position="45"/>
    </location>
</feature>
<protein>
    <submittedName>
        <fullName evidence="3">Uncharacterized protein</fullName>
    </submittedName>
</protein>
<dbReference type="Proteomes" id="UP000732378">
    <property type="component" value="Unassembled WGS sequence"/>
</dbReference>
<keyword evidence="4" id="KW-1185">Reference proteome</keyword>
<sequence>MTTLDLALVAQLAVLHLGSLHPVERALTLALAFGPFVVLGAVVWWRSRHAEDDPDIHNDQDDQDDGEQVPTQRDR</sequence>
<dbReference type="EMBL" id="JAFBBZ010000001">
    <property type="protein sequence ID" value="MBM7507254.1"/>
    <property type="molecule type" value="Genomic_DNA"/>
</dbReference>
<reference evidence="3 4" key="1">
    <citation type="submission" date="2021-01" db="EMBL/GenBank/DDBJ databases">
        <title>Sequencing the genomes of 1000 actinobacteria strains.</title>
        <authorList>
            <person name="Klenk H.-P."/>
        </authorList>
    </citation>
    <scope>NUCLEOTIDE SEQUENCE [LARGE SCALE GENOMIC DNA]</scope>
    <source>
        <strain evidence="3 4">DSM 18239</strain>
    </source>
</reference>
<keyword evidence="2" id="KW-0812">Transmembrane</keyword>
<comment type="caution">
    <text evidence="3">The sequence shown here is derived from an EMBL/GenBank/DDBJ whole genome shotgun (WGS) entry which is preliminary data.</text>
</comment>
<keyword evidence="2" id="KW-1133">Transmembrane helix</keyword>
<dbReference type="RefSeq" id="WP_193669091.1">
    <property type="nucleotide sequence ID" value="NZ_JACDTV010000007.1"/>
</dbReference>
<feature type="region of interest" description="Disordered" evidence="1">
    <location>
        <begin position="52"/>
        <end position="75"/>
    </location>
</feature>
<gene>
    <name evidence="3" type="ORF">JOE61_001068</name>
</gene>
<accession>A0ABS2M7T4</accession>
<evidence type="ECO:0000256" key="1">
    <source>
        <dbReference type="SAM" id="MobiDB-lite"/>
    </source>
</evidence>
<name>A0ABS2M7T4_9ACTN</name>
<evidence type="ECO:0000256" key="2">
    <source>
        <dbReference type="SAM" id="Phobius"/>
    </source>
</evidence>
<evidence type="ECO:0000313" key="3">
    <source>
        <dbReference type="EMBL" id="MBM7507254.1"/>
    </source>
</evidence>
<keyword evidence="2" id="KW-0472">Membrane</keyword>